<evidence type="ECO:0000313" key="8">
    <source>
        <dbReference type="Proteomes" id="UP001457282"/>
    </source>
</evidence>
<dbReference type="PROSITE" id="PS50103">
    <property type="entry name" value="ZF_C3H1"/>
    <property type="match status" value="1"/>
</dbReference>
<feature type="zinc finger region" description="C3H1-type" evidence="5">
    <location>
        <begin position="61"/>
        <end position="89"/>
    </location>
</feature>
<dbReference type="InterPro" id="IPR045877">
    <property type="entry name" value="ZFP36-like"/>
</dbReference>
<dbReference type="GO" id="GO:0008270">
    <property type="term" value="F:zinc ion binding"/>
    <property type="evidence" value="ECO:0007669"/>
    <property type="project" value="UniProtKB-KW"/>
</dbReference>
<dbReference type="GO" id="GO:0003729">
    <property type="term" value="F:mRNA binding"/>
    <property type="evidence" value="ECO:0007669"/>
    <property type="project" value="InterPro"/>
</dbReference>
<dbReference type="Pfam" id="PF00642">
    <property type="entry name" value="zf-CCCH"/>
    <property type="match status" value="2"/>
</dbReference>
<organism evidence="7 8">
    <name type="scientific">Rubus argutus</name>
    <name type="common">Southern blackberry</name>
    <dbReference type="NCBI Taxonomy" id="59490"/>
    <lineage>
        <taxon>Eukaryota</taxon>
        <taxon>Viridiplantae</taxon>
        <taxon>Streptophyta</taxon>
        <taxon>Embryophyta</taxon>
        <taxon>Tracheophyta</taxon>
        <taxon>Spermatophyta</taxon>
        <taxon>Magnoliopsida</taxon>
        <taxon>eudicotyledons</taxon>
        <taxon>Gunneridae</taxon>
        <taxon>Pentapetalae</taxon>
        <taxon>rosids</taxon>
        <taxon>fabids</taxon>
        <taxon>Rosales</taxon>
        <taxon>Rosaceae</taxon>
        <taxon>Rosoideae</taxon>
        <taxon>Rosoideae incertae sedis</taxon>
        <taxon>Rubus</taxon>
    </lineage>
</organism>
<dbReference type="SUPFAM" id="SSF90229">
    <property type="entry name" value="CCCH zinc finger"/>
    <property type="match status" value="2"/>
</dbReference>
<dbReference type="SMART" id="SM00356">
    <property type="entry name" value="ZnF_C3H1"/>
    <property type="match status" value="2"/>
</dbReference>
<comment type="caution">
    <text evidence="7">The sequence shown here is derived from an EMBL/GenBank/DDBJ whole genome shotgun (WGS) entry which is preliminary data.</text>
</comment>
<dbReference type="EMBL" id="JBEDUW010000004">
    <property type="protein sequence ID" value="KAK9935395.1"/>
    <property type="molecule type" value="Genomic_DNA"/>
</dbReference>
<evidence type="ECO:0000256" key="1">
    <source>
        <dbReference type="ARBA" id="ARBA00022723"/>
    </source>
</evidence>
<dbReference type="AlphaFoldDB" id="A0AAW1XG91"/>
<proteinExistence type="predicted"/>
<dbReference type="Gene3D" id="4.10.1000.10">
    <property type="entry name" value="Zinc finger, CCCH-type"/>
    <property type="match status" value="2"/>
</dbReference>
<sequence>MRRWTAMASSRLRRCHMTTGKSTRLSFATTGKARHGYCLYGDHCVFAHGEQELRPVTRHARYKTKLCYNVLASGSCRFGHQCHFRHALSDNI</sequence>
<evidence type="ECO:0000313" key="7">
    <source>
        <dbReference type="EMBL" id="KAK9935395.1"/>
    </source>
</evidence>
<dbReference type="Proteomes" id="UP001457282">
    <property type="component" value="Unassembled WGS sequence"/>
</dbReference>
<gene>
    <name evidence="7" type="ORF">M0R45_022498</name>
</gene>
<keyword evidence="1 5" id="KW-0479">Metal-binding</keyword>
<dbReference type="InterPro" id="IPR036855">
    <property type="entry name" value="Znf_CCCH_sf"/>
</dbReference>
<keyword evidence="3 5" id="KW-0863">Zinc-finger</keyword>
<evidence type="ECO:0000256" key="3">
    <source>
        <dbReference type="ARBA" id="ARBA00022771"/>
    </source>
</evidence>
<dbReference type="PANTHER" id="PTHR12547">
    <property type="entry name" value="CCCH ZINC FINGER/TIS11-RELATED"/>
    <property type="match status" value="1"/>
</dbReference>
<accession>A0AAW1XG91</accession>
<evidence type="ECO:0000256" key="5">
    <source>
        <dbReference type="PROSITE-ProRule" id="PRU00723"/>
    </source>
</evidence>
<protein>
    <recommendedName>
        <fullName evidence="6">C3H1-type domain-containing protein</fullName>
    </recommendedName>
</protein>
<reference evidence="7 8" key="1">
    <citation type="journal article" date="2023" name="G3 (Bethesda)">
        <title>A chromosome-length genome assembly and annotation of blackberry (Rubus argutus, cv. 'Hillquist').</title>
        <authorList>
            <person name="Bruna T."/>
            <person name="Aryal R."/>
            <person name="Dudchenko O."/>
            <person name="Sargent D.J."/>
            <person name="Mead D."/>
            <person name="Buti M."/>
            <person name="Cavallini A."/>
            <person name="Hytonen T."/>
            <person name="Andres J."/>
            <person name="Pham M."/>
            <person name="Weisz D."/>
            <person name="Mascagni F."/>
            <person name="Usai G."/>
            <person name="Natali L."/>
            <person name="Bassil N."/>
            <person name="Fernandez G.E."/>
            <person name="Lomsadze A."/>
            <person name="Armour M."/>
            <person name="Olukolu B."/>
            <person name="Poorten T."/>
            <person name="Britton C."/>
            <person name="Davik J."/>
            <person name="Ashrafi H."/>
            <person name="Aiden E.L."/>
            <person name="Borodovsky M."/>
            <person name="Worthington M."/>
        </authorList>
    </citation>
    <scope>NUCLEOTIDE SEQUENCE [LARGE SCALE GENOMIC DNA]</scope>
    <source>
        <strain evidence="7">PI 553951</strain>
    </source>
</reference>
<keyword evidence="2" id="KW-0677">Repeat</keyword>
<keyword evidence="8" id="KW-1185">Reference proteome</keyword>
<evidence type="ECO:0000256" key="4">
    <source>
        <dbReference type="ARBA" id="ARBA00022833"/>
    </source>
</evidence>
<keyword evidence="4 5" id="KW-0862">Zinc</keyword>
<name>A0AAW1XG91_RUBAR</name>
<evidence type="ECO:0000256" key="2">
    <source>
        <dbReference type="ARBA" id="ARBA00022737"/>
    </source>
</evidence>
<feature type="domain" description="C3H1-type" evidence="6">
    <location>
        <begin position="61"/>
        <end position="89"/>
    </location>
</feature>
<evidence type="ECO:0000259" key="6">
    <source>
        <dbReference type="PROSITE" id="PS50103"/>
    </source>
</evidence>
<dbReference type="PANTHER" id="PTHR12547:SF162">
    <property type="entry name" value="ZINC FINGER CCCH DOMAIN-CONTAINING PROTEIN 15"/>
    <property type="match status" value="1"/>
</dbReference>
<dbReference type="InterPro" id="IPR000571">
    <property type="entry name" value="Znf_CCCH"/>
</dbReference>